<name>A0A5B9QPU5_9BACT</name>
<accession>A0A5B9QPU5</accession>
<organism evidence="1 2">
    <name type="scientific">Bythopirellula goksoeyrii</name>
    <dbReference type="NCBI Taxonomy" id="1400387"/>
    <lineage>
        <taxon>Bacteria</taxon>
        <taxon>Pseudomonadati</taxon>
        <taxon>Planctomycetota</taxon>
        <taxon>Planctomycetia</taxon>
        <taxon>Pirellulales</taxon>
        <taxon>Lacipirellulaceae</taxon>
        <taxon>Bythopirellula</taxon>
    </lineage>
</organism>
<reference evidence="1 2" key="1">
    <citation type="submission" date="2019-08" db="EMBL/GenBank/DDBJ databases">
        <title>Deep-cultivation of Planctomycetes and their phenomic and genomic characterization uncovers novel biology.</title>
        <authorList>
            <person name="Wiegand S."/>
            <person name="Jogler M."/>
            <person name="Boedeker C."/>
            <person name="Pinto D."/>
            <person name="Vollmers J."/>
            <person name="Rivas-Marin E."/>
            <person name="Kohn T."/>
            <person name="Peeters S.H."/>
            <person name="Heuer A."/>
            <person name="Rast P."/>
            <person name="Oberbeckmann S."/>
            <person name="Bunk B."/>
            <person name="Jeske O."/>
            <person name="Meyerdierks A."/>
            <person name="Storesund J.E."/>
            <person name="Kallscheuer N."/>
            <person name="Luecker S."/>
            <person name="Lage O.M."/>
            <person name="Pohl T."/>
            <person name="Merkel B.J."/>
            <person name="Hornburger P."/>
            <person name="Mueller R.-W."/>
            <person name="Bruemmer F."/>
            <person name="Labrenz M."/>
            <person name="Spormann A.M."/>
            <person name="Op den Camp H."/>
            <person name="Overmann J."/>
            <person name="Amann R."/>
            <person name="Jetten M.S.M."/>
            <person name="Mascher T."/>
            <person name="Medema M.H."/>
            <person name="Devos D.P."/>
            <person name="Kaster A.-K."/>
            <person name="Ovreas L."/>
            <person name="Rohde M."/>
            <person name="Galperin M.Y."/>
            <person name="Jogler C."/>
        </authorList>
    </citation>
    <scope>NUCLEOTIDE SEQUENCE [LARGE SCALE GENOMIC DNA]</scope>
    <source>
        <strain evidence="1 2">Pr1d</strain>
    </source>
</reference>
<dbReference type="AlphaFoldDB" id="A0A5B9QPU5"/>
<gene>
    <name evidence="1" type="ORF">Pr1d_33020</name>
</gene>
<evidence type="ECO:0000313" key="2">
    <source>
        <dbReference type="Proteomes" id="UP000323917"/>
    </source>
</evidence>
<evidence type="ECO:0000313" key="1">
    <source>
        <dbReference type="EMBL" id="QEG35993.1"/>
    </source>
</evidence>
<dbReference type="Proteomes" id="UP000323917">
    <property type="component" value="Chromosome"/>
</dbReference>
<sequence>MRPTESLIDFRDGPAWNMVSREALNALGPNLVLTVAAGNGCRVLPKVLAKKNHVSRIRQERVVGSTYEFAPCGW</sequence>
<keyword evidence="2" id="KW-1185">Reference proteome</keyword>
<dbReference type="KEGG" id="bgok:Pr1d_33020"/>
<protein>
    <submittedName>
        <fullName evidence="1">Uncharacterized protein</fullName>
    </submittedName>
</protein>
<dbReference type="EMBL" id="CP042913">
    <property type="protein sequence ID" value="QEG35993.1"/>
    <property type="molecule type" value="Genomic_DNA"/>
</dbReference>
<proteinExistence type="predicted"/>